<dbReference type="Proteomes" id="UP001602119">
    <property type="component" value="Unassembled WGS sequence"/>
</dbReference>
<keyword evidence="2" id="KW-1185">Reference proteome</keyword>
<accession>A0ABW6VDN3</accession>
<comment type="caution">
    <text evidence="1">The sequence shown here is derived from an EMBL/GenBank/DDBJ whole genome shotgun (WGS) entry which is preliminary data.</text>
</comment>
<evidence type="ECO:0000313" key="1">
    <source>
        <dbReference type="EMBL" id="MFF4777451.1"/>
    </source>
</evidence>
<proteinExistence type="predicted"/>
<dbReference type="EMBL" id="JBIAXI010000024">
    <property type="protein sequence ID" value="MFF4777451.1"/>
    <property type="molecule type" value="Genomic_DNA"/>
</dbReference>
<evidence type="ECO:0000313" key="2">
    <source>
        <dbReference type="Proteomes" id="UP001602119"/>
    </source>
</evidence>
<name>A0ABW6VDN3_MICFU</name>
<protein>
    <submittedName>
        <fullName evidence="1">Uncharacterized protein</fullName>
    </submittedName>
</protein>
<gene>
    <name evidence="1" type="ORF">ACFY05_31810</name>
</gene>
<sequence>MITSAPKYLKDVADAVNAFDTAAQSSSGDAEHEAATELADEWRRLLQTPTTPDEVLHILRTVLALTHNALSAPAAAPRGWTPEQIGRLFSHTNAHHTDTLTLINRLSAHTGLGVTACREWWLSGGHALDALREHAQNRGLIA</sequence>
<reference evidence="1 2" key="1">
    <citation type="submission" date="2024-10" db="EMBL/GenBank/DDBJ databases">
        <title>The Natural Products Discovery Center: Release of the First 8490 Sequenced Strains for Exploring Actinobacteria Biosynthetic Diversity.</title>
        <authorList>
            <person name="Kalkreuter E."/>
            <person name="Kautsar S.A."/>
            <person name="Yang D."/>
            <person name="Bader C.D."/>
            <person name="Teijaro C.N."/>
            <person name="Fluegel L."/>
            <person name="Davis C.M."/>
            <person name="Simpson J.R."/>
            <person name="Lauterbach L."/>
            <person name="Steele A.D."/>
            <person name="Gui C."/>
            <person name="Meng S."/>
            <person name="Li G."/>
            <person name="Viehrig K."/>
            <person name="Ye F."/>
            <person name="Su P."/>
            <person name="Kiefer A.F."/>
            <person name="Nichols A."/>
            <person name="Cepeda A.J."/>
            <person name="Yan W."/>
            <person name="Fan B."/>
            <person name="Jiang Y."/>
            <person name="Adhikari A."/>
            <person name="Zheng C.-J."/>
            <person name="Schuster L."/>
            <person name="Cowan T.M."/>
            <person name="Smanski M.J."/>
            <person name="Chevrette M.G."/>
            <person name="De Carvalho L.P.S."/>
            <person name="Shen B."/>
        </authorList>
    </citation>
    <scope>NUCLEOTIDE SEQUENCE [LARGE SCALE GENOMIC DNA]</scope>
    <source>
        <strain evidence="1 2">NPDC001281</strain>
    </source>
</reference>
<organism evidence="1 2">
    <name type="scientific">Microtetraspora fusca</name>
    <dbReference type="NCBI Taxonomy" id="1997"/>
    <lineage>
        <taxon>Bacteria</taxon>
        <taxon>Bacillati</taxon>
        <taxon>Actinomycetota</taxon>
        <taxon>Actinomycetes</taxon>
        <taxon>Streptosporangiales</taxon>
        <taxon>Streptosporangiaceae</taxon>
        <taxon>Microtetraspora</taxon>
    </lineage>
</organism>
<dbReference type="RefSeq" id="WP_387345863.1">
    <property type="nucleotide sequence ID" value="NZ_JBIAXI010000024.1"/>
</dbReference>